<proteinExistence type="predicted"/>
<dbReference type="EMBL" id="LXQA010837172">
    <property type="protein sequence ID" value="MCI73377.1"/>
    <property type="molecule type" value="Genomic_DNA"/>
</dbReference>
<name>A0A392UKV2_9FABA</name>
<sequence length="43" mass="4674">MADSHETRSLLNGDKVPEPIINATENGISLQHVTKQTIEAEVS</sequence>
<organism evidence="1 2">
    <name type="scientific">Trifolium medium</name>
    <dbReference type="NCBI Taxonomy" id="97028"/>
    <lineage>
        <taxon>Eukaryota</taxon>
        <taxon>Viridiplantae</taxon>
        <taxon>Streptophyta</taxon>
        <taxon>Embryophyta</taxon>
        <taxon>Tracheophyta</taxon>
        <taxon>Spermatophyta</taxon>
        <taxon>Magnoliopsida</taxon>
        <taxon>eudicotyledons</taxon>
        <taxon>Gunneridae</taxon>
        <taxon>Pentapetalae</taxon>
        <taxon>rosids</taxon>
        <taxon>fabids</taxon>
        <taxon>Fabales</taxon>
        <taxon>Fabaceae</taxon>
        <taxon>Papilionoideae</taxon>
        <taxon>50 kb inversion clade</taxon>
        <taxon>NPAAA clade</taxon>
        <taxon>Hologalegina</taxon>
        <taxon>IRL clade</taxon>
        <taxon>Trifolieae</taxon>
        <taxon>Trifolium</taxon>
    </lineage>
</organism>
<protein>
    <submittedName>
        <fullName evidence="1">Uncharacterized protein</fullName>
    </submittedName>
</protein>
<feature type="non-terminal residue" evidence="1">
    <location>
        <position position="43"/>
    </location>
</feature>
<accession>A0A392UKV2</accession>
<evidence type="ECO:0000313" key="1">
    <source>
        <dbReference type="EMBL" id="MCI73377.1"/>
    </source>
</evidence>
<keyword evidence="2" id="KW-1185">Reference proteome</keyword>
<reference evidence="1 2" key="1">
    <citation type="journal article" date="2018" name="Front. Plant Sci.">
        <title>Red Clover (Trifolium pratense) and Zigzag Clover (T. medium) - A Picture of Genomic Similarities and Differences.</title>
        <authorList>
            <person name="Dluhosova J."/>
            <person name="Istvanek J."/>
            <person name="Nedelnik J."/>
            <person name="Repkova J."/>
        </authorList>
    </citation>
    <scope>NUCLEOTIDE SEQUENCE [LARGE SCALE GENOMIC DNA]</scope>
    <source>
        <strain evidence="2">cv. 10/8</strain>
        <tissue evidence="1">Leaf</tissue>
    </source>
</reference>
<dbReference type="Proteomes" id="UP000265520">
    <property type="component" value="Unassembled WGS sequence"/>
</dbReference>
<dbReference type="AlphaFoldDB" id="A0A392UKV2"/>
<comment type="caution">
    <text evidence="1">The sequence shown here is derived from an EMBL/GenBank/DDBJ whole genome shotgun (WGS) entry which is preliminary data.</text>
</comment>
<evidence type="ECO:0000313" key="2">
    <source>
        <dbReference type="Proteomes" id="UP000265520"/>
    </source>
</evidence>